<dbReference type="RefSeq" id="WP_115331442.1">
    <property type="nucleotide sequence ID" value="NZ_CAAAHP010000002.1"/>
</dbReference>
<gene>
    <name evidence="1" type="ORF">NCTC13316_01935</name>
</gene>
<protein>
    <submittedName>
        <fullName evidence="1">Uncharacterized protein</fullName>
    </submittedName>
</protein>
<evidence type="ECO:0000313" key="2">
    <source>
        <dbReference type="Proteomes" id="UP000254794"/>
    </source>
</evidence>
<name>A0A378JKH9_9GAMM</name>
<evidence type="ECO:0000313" key="1">
    <source>
        <dbReference type="EMBL" id="STX51836.1"/>
    </source>
</evidence>
<keyword evidence="2" id="KW-1185">Reference proteome</keyword>
<accession>A0A378JKH9</accession>
<dbReference type="OrthoDB" id="2086224at2"/>
<dbReference type="EMBL" id="UGOD01000001">
    <property type="protein sequence ID" value="STX51836.1"/>
    <property type="molecule type" value="Genomic_DNA"/>
</dbReference>
<dbReference type="Proteomes" id="UP000254794">
    <property type="component" value="Unassembled WGS sequence"/>
</dbReference>
<proteinExistence type="predicted"/>
<organism evidence="1 2">
    <name type="scientific">Legionella busanensis</name>
    <dbReference type="NCBI Taxonomy" id="190655"/>
    <lineage>
        <taxon>Bacteria</taxon>
        <taxon>Pseudomonadati</taxon>
        <taxon>Pseudomonadota</taxon>
        <taxon>Gammaproteobacteria</taxon>
        <taxon>Legionellales</taxon>
        <taxon>Legionellaceae</taxon>
        <taxon>Legionella</taxon>
    </lineage>
</organism>
<sequence length="60" mass="7024">MELNVPEEFFKSIENFVVNSQLEKIPFHFFQPKTPFDQLHFDAYGNDKSRGTSLNNESTL</sequence>
<reference evidence="1 2" key="1">
    <citation type="submission" date="2018-06" db="EMBL/GenBank/DDBJ databases">
        <authorList>
            <consortium name="Pathogen Informatics"/>
            <person name="Doyle S."/>
        </authorList>
    </citation>
    <scope>NUCLEOTIDE SEQUENCE [LARGE SCALE GENOMIC DNA]</scope>
    <source>
        <strain evidence="1 2">NCTC13316</strain>
    </source>
</reference>
<dbReference type="AlphaFoldDB" id="A0A378JKH9"/>